<dbReference type="InterPro" id="IPR005111">
    <property type="entry name" value="MoeA_C_domain_IV"/>
</dbReference>
<keyword evidence="8 11" id="KW-0460">Magnesium</keyword>
<keyword evidence="6 11" id="KW-0808">Transferase</keyword>
<gene>
    <name evidence="13" type="ORF">QVN40_06850</name>
</gene>
<dbReference type="GO" id="GO:0005829">
    <property type="term" value="C:cytosol"/>
    <property type="evidence" value="ECO:0007669"/>
    <property type="project" value="TreeGrafter"/>
</dbReference>
<keyword evidence="9 11" id="KW-0501">Molybdenum cofactor biosynthesis</keyword>
<dbReference type="Pfam" id="PF03453">
    <property type="entry name" value="MoeA_N"/>
    <property type="match status" value="1"/>
</dbReference>
<dbReference type="SUPFAM" id="SSF63882">
    <property type="entry name" value="MoeA N-terminal region -like"/>
    <property type="match status" value="1"/>
</dbReference>
<dbReference type="InterPro" id="IPR036425">
    <property type="entry name" value="MoaB/Mog-like_dom_sf"/>
</dbReference>
<evidence type="ECO:0000256" key="10">
    <source>
        <dbReference type="ARBA" id="ARBA00047317"/>
    </source>
</evidence>
<dbReference type="InterPro" id="IPR036688">
    <property type="entry name" value="MoeA_C_domain_IV_sf"/>
</dbReference>
<dbReference type="GO" id="GO:0046872">
    <property type="term" value="F:metal ion binding"/>
    <property type="evidence" value="ECO:0007669"/>
    <property type="project" value="UniProtKB-UniRule"/>
</dbReference>
<evidence type="ECO:0000256" key="4">
    <source>
        <dbReference type="ARBA" id="ARBA00010763"/>
    </source>
</evidence>
<dbReference type="Gene3D" id="2.40.340.10">
    <property type="entry name" value="MoeA, C-terminal, domain IV"/>
    <property type="match status" value="1"/>
</dbReference>
<dbReference type="RefSeq" id="WP_289827157.1">
    <property type="nucleotide sequence ID" value="NZ_JAUEIR010000005.1"/>
</dbReference>
<dbReference type="InterPro" id="IPR038987">
    <property type="entry name" value="MoeA-like"/>
</dbReference>
<dbReference type="CDD" id="cd00887">
    <property type="entry name" value="MoeA"/>
    <property type="match status" value="1"/>
</dbReference>
<dbReference type="Pfam" id="PF03454">
    <property type="entry name" value="MoeA_C"/>
    <property type="match status" value="1"/>
</dbReference>
<dbReference type="AlphaFoldDB" id="A0AAW7JSP8"/>
<comment type="pathway">
    <text evidence="3 11">Cofactor biosynthesis; molybdopterin biosynthesis.</text>
</comment>
<dbReference type="EC" id="2.10.1.1" evidence="11"/>
<dbReference type="PANTHER" id="PTHR10192">
    <property type="entry name" value="MOLYBDOPTERIN BIOSYNTHESIS PROTEIN"/>
    <property type="match status" value="1"/>
</dbReference>
<evidence type="ECO:0000313" key="14">
    <source>
        <dbReference type="Proteomes" id="UP001168505"/>
    </source>
</evidence>
<dbReference type="SUPFAM" id="SSF63867">
    <property type="entry name" value="MoeA C-terminal domain-like"/>
    <property type="match status" value="1"/>
</dbReference>
<keyword evidence="7 11" id="KW-0479">Metal-binding</keyword>
<evidence type="ECO:0000256" key="6">
    <source>
        <dbReference type="ARBA" id="ARBA00022679"/>
    </source>
</evidence>
<feature type="domain" description="MoaB/Mog" evidence="12">
    <location>
        <begin position="190"/>
        <end position="327"/>
    </location>
</feature>
<dbReference type="Gene3D" id="3.40.980.10">
    <property type="entry name" value="MoaB/Mog-like domain"/>
    <property type="match status" value="1"/>
</dbReference>
<accession>A0AAW7JSP8</accession>
<reference evidence="13" key="2">
    <citation type="submission" date="2023-08" db="EMBL/GenBank/DDBJ databases">
        <title>Identification and characterization of horizontal gene transfer across gut microbiota members of farm animals based on homology search.</title>
        <authorList>
            <person name="Schwarzerova J."/>
            <person name="Nykrynova M."/>
            <person name="Jureckova K."/>
            <person name="Cejkova D."/>
            <person name="Rychlik I."/>
        </authorList>
    </citation>
    <scope>NUCLEOTIDE SEQUENCE</scope>
    <source>
        <strain evidence="13">15_COKtk</strain>
    </source>
</reference>
<dbReference type="FunFam" id="3.40.980.10:FF:000004">
    <property type="entry name" value="Molybdopterin molybdenumtransferase"/>
    <property type="match status" value="1"/>
</dbReference>
<dbReference type="SMART" id="SM00852">
    <property type="entry name" value="MoCF_biosynth"/>
    <property type="match status" value="1"/>
</dbReference>
<comment type="caution">
    <text evidence="13">The sequence shown here is derived from an EMBL/GenBank/DDBJ whole genome shotgun (WGS) entry which is preliminary data.</text>
</comment>
<comment type="similarity">
    <text evidence="4 11">Belongs to the MoeA family.</text>
</comment>
<dbReference type="InterPro" id="IPR036135">
    <property type="entry name" value="MoeA_linker/N_sf"/>
</dbReference>
<evidence type="ECO:0000256" key="7">
    <source>
        <dbReference type="ARBA" id="ARBA00022723"/>
    </source>
</evidence>
<dbReference type="NCBIfam" id="TIGR00177">
    <property type="entry name" value="molyb_syn"/>
    <property type="match status" value="1"/>
</dbReference>
<dbReference type="Pfam" id="PF00994">
    <property type="entry name" value="MoCF_biosynth"/>
    <property type="match status" value="1"/>
</dbReference>
<dbReference type="SUPFAM" id="SSF53218">
    <property type="entry name" value="Molybdenum cofactor biosynthesis proteins"/>
    <property type="match status" value="1"/>
</dbReference>
<name>A0AAW7JSP8_9ACTN</name>
<keyword evidence="5 11" id="KW-0500">Molybdenum</keyword>
<protein>
    <recommendedName>
        <fullName evidence="11">Molybdopterin molybdenumtransferase</fullName>
        <ecNumber evidence="11">2.10.1.1</ecNumber>
    </recommendedName>
</protein>
<sequence>MADENMIALEQAQAIVLDHVEPTESIRLPCWRAVGFPLAADVATDIDLSPFANSAMDGYAVRAADLAGASPEAPVVLDVIGHEAAGHVFEGTIGAGQTVRIMTGAPMADGADAVVKYEIVEVLDGDGNEGSRVRFAAPIAEGENVRAAGLEAHAQEVVMRAGETVTAAGAGLLASAGAAEVEIHRRPVLGIISIGSELVAPDRVPARGQIRDANSSALMASALQAGADARFYGIATDDEDEISAKIHQAMAECDFVITSGGASAGDYDYVTALVRREGEVLFDRISLRPGKAITFGLIGGVPYLGLSGNPAAAAVGFEMLARPAIRKMLGFRDLVRPVQSARVTHDVKKGQQRRFYDRARVERDDVTGELLVSEASSQNSALLGTLHHANCLLMVPEGLKGYQAGDEVRCVRIDIEEGTVL</sequence>
<evidence type="ECO:0000256" key="5">
    <source>
        <dbReference type="ARBA" id="ARBA00022505"/>
    </source>
</evidence>
<dbReference type="Gene3D" id="3.90.105.10">
    <property type="entry name" value="Molybdopterin biosynthesis moea protein, domain 2"/>
    <property type="match status" value="1"/>
</dbReference>
<evidence type="ECO:0000256" key="9">
    <source>
        <dbReference type="ARBA" id="ARBA00023150"/>
    </source>
</evidence>
<dbReference type="FunFam" id="2.170.190.11:FF:000001">
    <property type="entry name" value="Molybdopterin molybdenumtransferase"/>
    <property type="match status" value="1"/>
</dbReference>
<dbReference type="Gene3D" id="2.170.190.11">
    <property type="entry name" value="Molybdopterin biosynthesis moea protein, domain 3"/>
    <property type="match status" value="1"/>
</dbReference>
<dbReference type="NCBIfam" id="NF045515">
    <property type="entry name" value="Glp_gephyrin"/>
    <property type="match status" value="1"/>
</dbReference>
<evidence type="ECO:0000256" key="8">
    <source>
        <dbReference type="ARBA" id="ARBA00022842"/>
    </source>
</evidence>
<comment type="cofactor">
    <cofactor evidence="1 11">
        <name>Mg(2+)</name>
        <dbReference type="ChEBI" id="CHEBI:18420"/>
    </cofactor>
</comment>
<dbReference type="GO" id="GO:0061599">
    <property type="term" value="F:molybdopterin molybdotransferase activity"/>
    <property type="evidence" value="ECO:0007669"/>
    <property type="project" value="UniProtKB-UniRule"/>
</dbReference>
<dbReference type="Proteomes" id="UP001168505">
    <property type="component" value="Unassembled WGS sequence"/>
</dbReference>
<evidence type="ECO:0000313" key="13">
    <source>
        <dbReference type="EMBL" id="MDN0069422.1"/>
    </source>
</evidence>
<dbReference type="EMBL" id="JAUEIR010000005">
    <property type="protein sequence ID" value="MDN0069422.1"/>
    <property type="molecule type" value="Genomic_DNA"/>
</dbReference>
<dbReference type="InterPro" id="IPR005110">
    <property type="entry name" value="MoeA_linker/N"/>
</dbReference>
<evidence type="ECO:0000259" key="12">
    <source>
        <dbReference type="SMART" id="SM00852"/>
    </source>
</evidence>
<dbReference type="GO" id="GO:0006777">
    <property type="term" value="P:Mo-molybdopterin cofactor biosynthetic process"/>
    <property type="evidence" value="ECO:0007669"/>
    <property type="project" value="UniProtKB-UniRule"/>
</dbReference>
<evidence type="ECO:0000256" key="2">
    <source>
        <dbReference type="ARBA" id="ARBA00002901"/>
    </source>
</evidence>
<comment type="function">
    <text evidence="2 11">Catalyzes the insertion of molybdate into adenylated molybdopterin with the concomitant release of AMP.</text>
</comment>
<evidence type="ECO:0000256" key="3">
    <source>
        <dbReference type="ARBA" id="ARBA00005046"/>
    </source>
</evidence>
<dbReference type="PANTHER" id="PTHR10192:SF5">
    <property type="entry name" value="GEPHYRIN"/>
    <property type="match status" value="1"/>
</dbReference>
<proteinExistence type="inferred from homology"/>
<dbReference type="InterPro" id="IPR001453">
    <property type="entry name" value="MoaB/Mog_dom"/>
</dbReference>
<evidence type="ECO:0000256" key="11">
    <source>
        <dbReference type="RuleBase" id="RU365090"/>
    </source>
</evidence>
<evidence type="ECO:0000256" key="1">
    <source>
        <dbReference type="ARBA" id="ARBA00001946"/>
    </source>
</evidence>
<reference evidence="13" key="1">
    <citation type="submission" date="2023-06" db="EMBL/GenBank/DDBJ databases">
        <authorList>
            <person name="Zeman M."/>
            <person name="Kubasova T."/>
            <person name="Jahodarova E."/>
            <person name="Nykrynova M."/>
            <person name="Rychlik I."/>
        </authorList>
    </citation>
    <scope>NUCLEOTIDE SEQUENCE</scope>
    <source>
        <strain evidence="13">15_COKtk</strain>
    </source>
</reference>
<comment type="catalytic activity">
    <reaction evidence="10">
        <text>adenylyl-molybdopterin + molybdate = Mo-molybdopterin + AMP + H(+)</text>
        <dbReference type="Rhea" id="RHEA:35047"/>
        <dbReference type="ChEBI" id="CHEBI:15378"/>
        <dbReference type="ChEBI" id="CHEBI:36264"/>
        <dbReference type="ChEBI" id="CHEBI:62727"/>
        <dbReference type="ChEBI" id="CHEBI:71302"/>
        <dbReference type="ChEBI" id="CHEBI:456215"/>
        <dbReference type="EC" id="2.10.1.1"/>
    </reaction>
</comment>
<organism evidence="13 14">
    <name type="scientific">Collinsella ihumii</name>
    <dbReference type="NCBI Taxonomy" id="1720204"/>
    <lineage>
        <taxon>Bacteria</taxon>
        <taxon>Bacillati</taxon>
        <taxon>Actinomycetota</taxon>
        <taxon>Coriobacteriia</taxon>
        <taxon>Coriobacteriales</taxon>
        <taxon>Coriobacteriaceae</taxon>
        <taxon>Collinsella</taxon>
    </lineage>
</organism>